<proteinExistence type="inferred from homology"/>
<dbReference type="SUPFAM" id="SSF50891">
    <property type="entry name" value="Cyclophilin-like"/>
    <property type="match status" value="1"/>
</dbReference>
<dbReference type="PROSITE" id="PS51257">
    <property type="entry name" value="PROKAR_LIPOPROTEIN"/>
    <property type="match status" value="1"/>
</dbReference>
<dbReference type="Gene3D" id="2.40.100.10">
    <property type="entry name" value="Cyclophilin-like"/>
    <property type="match status" value="1"/>
</dbReference>
<keyword evidence="1 3" id="KW-0697">Rotamase</keyword>
<dbReference type="GeneID" id="78455458"/>
<dbReference type="PROSITE" id="PS50072">
    <property type="entry name" value="CSA_PPIASE_2"/>
    <property type="match status" value="1"/>
</dbReference>
<dbReference type="Pfam" id="PF00160">
    <property type="entry name" value="Pro_isomerase"/>
    <property type="match status" value="1"/>
</dbReference>
<dbReference type="EC" id="5.2.1.8" evidence="3"/>
<dbReference type="InterPro" id="IPR002130">
    <property type="entry name" value="Cyclophilin-type_PPIase_dom"/>
</dbReference>
<organism evidence="5 6">
    <name type="scientific">Fusobacterium ulcerans</name>
    <dbReference type="NCBI Taxonomy" id="861"/>
    <lineage>
        <taxon>Bacteria</taxon>
        <taxon>Fusobacteriati</taxon>
        <taxon>Fusobacteriota</taxon>
        <taxon>Fusobacteriia</taxon>
        <taxon>Fusobacteriales</taxon>
        <taxon>Fusobacteriaceae</taxon>
        <taxon>Fusobacterium</taxon>
    </lineage>
</organism>
<evidence type="ECO:0000256" key="1">
    <source>
        <dbReference type="ARBA" id="ARBA00023110"/>
    </source>
</evidence>
<dbReference type="AlphaFoldDB" id="A0AAX2JBM7"/>
<dbReference type="PANTHER" id="PTHR45625">
    <property type="entry name" value="PEPTIDYL-PROLYL CIS-TRANS ISOMERASE-RELATED"/>
    <property type="match status" value="1"/>
</dbReference>
<dbReference type="GO" id="GO:0003755">
    <property type="term" value="F:peptidyl-prolyl cis-trans isomerase activity"/>
    <property type="evidence" value="ECO:0007669"/>
    <property type="project" value="UniProtKB-UniRule"/>
</dbReference>
<dbReference type="RefSeq" id="WP_005976512.1">
    <property type="nucleotide sequence ID" value="NZ_BAABXY010000001.1"/>
</dbReference>
<gene>
    <name evidence="5" type="primary">ppiB_2</name>
    <name evidence="5" type="ORF">NCTC12112_00877</name>
</gene>
<dbReference type="EMBL" id="LS483487">
    <property type="protein sequence ID" value="SQJ00585.1"/>
    <property type="molecule type" value="Genomic_DNA"/>
</dbReference>
<evidence type="ECO:0000313" key="5">
    <source>
        <dbReference type="EMBL" id="SQJ00585.1"/>
    </source>
</evidence>
<comment type="catalytic activity">
    <reaction evidence="3">
        <text>[protein]-peptidylproline (omega=180) = [protein]-peptidylproline (omega=0)</text>
        <dbReference type="Rhea" id="RHEA:16237"/>
        <dbReference type="Rhea" id="RHEA-COMP:10747"/>
        <dbReference type="Rhea" id="RHEA-COMP:10748"/>
        <dbReference type="ChEBI" id="CHEBI:83833"/>
        <dbReference type="ChEBI" id="CHEBI:83834"/>
        <dbReference type="EC" id="5.2.1.8"/>
    </reaction>
</comment>
<evidence type="ECO:0000259" key="4">
    <source>
        <dbReference type="PROSITE" id="PS50072"/>
    </source>
</evidence>
<dbReference type="PANTHER" id="PTHR45625:SF4">
    <property type="entry name" value="PEPTIDYLPROLYL ISOMERASE DOMAIN AND WD REPEAT-CONTAINING PROTEIN 1"/>
    <property type="match status" value="1"/>
</dbReference>
<feature type="signal peptide" evidence="3">
    <location>
        <begin position="1"/>
        <end position="24"/>
    </location>
</feature>
<dbReference type="InterPro" id="IPR029000">
    <property type="entry name" value="Cyclophilin-like_dom_sf"/>
</dbReference>
<dbReference type="InterPro" id="IPR044666">
    <property type="entry name" value="Cyclophilin_A-like"/>
</dbReference>
<feature type="domain" description="PPIase cyclophilin-type" evidence="4">
    <location>
        <begin position="47"/>
        <end position="168"/>
    </location>
</feature>
<keyword evidence="3" id="KW-0732">Signal</keyword>
<dbReference type="KEGG" id="ful:C4N20_11595"/>
<evidence type="ECO:0000256" key="2">
    <source>
        <dbReference type="ARBA" id="ARBA00023235"/>
    </source>
</evidence>
<keyword evidence="2 3" id="KW-0413">Isomerase</keyword>
<feature type="chain" id="PRO_5043100376" description="Peptidyl-prolyl cis-trans isomerase" evidence="3">
    <location>
        <begin position="25"/>
        <end position="272"/>
    </location>
</feature>
<evidence type="ECO:0000256" key="3">
    <source>
        <dbReference type="RuleBase" id="RU363019"/>
    </source>
</evidence>
<sequence length="272" mass="30858">MKNIFKFLLMVLVLVSAVSCSSLKKMLNSQNVAKYNDIRATFVTTQGEISFYLYPEAAPLTVANFVNLAKRGYYDNTKIHRAVENFVVQGGDPTETGTGGPGYFIPDEIVNWLDFFQQGMLAMANAGPNTGGSQYFMTLYPAEWLNGKHTIFGEYISDSDFEKIRKLEVGDVIKEIKFTGDVDLILSLHKDQVEQWNAILDKEYPNLKKYPIKDISSYGGEAAEYQEELHNIYTRKSDEADNEKEYFIPRLIRATEKKIKGVVSSDEESTEF</sequence>
<reference evidence="5 6" key="1">
    <citation type="submission" date="2018-06" db="EMBL/GenBank/DDBJ databases">
        <authorList>
            <consortium name="Pathogen Informatics"/>
            <person name="Doyle S."/>
        </authorList>
    </citation>
    <scope>NUCLEOTIDE SEQUENCE [LARGE SCALE GENOMIC DNA]</scope>
    <source>
        <strain evidence="5 6">NCTC12112</strain>
    </source>
</reference>
<comment type="function">
    <text evidence="3">PPIases accelerate the folding of proteins. It catalyzes the cis-trans isomerization of proline imidic peptide bonds in oligopeptides.</text>
</comment>
<comment type="similarity">
    <text evidence="3">Belongs to the cyclophilin-type PPIase family.</text>
</comment>
<name>A0AAX2JBM7_9FUSO</name>
<dbReference type="CDD" id="cd00317">
    <property type="entry name" value="cyclophilin"/>
    <property type="match status" value="1"/>
</dbReference>
<protein>
    <recommendedName>
        <fullName evidence="3">Peptidyl-prolyl cis-trans isomerase</fullName>
        <shortName evidence="3">PPIase</shortName>
        <ecNumber evidence="3">5.2.1.8</ecNumber>
    </recommendedName>
</protein>
<accession>A0AAX2JBM7</accession>
<evidence type="ECO:0000313" key="6">
    <source>
        <dbReference type="Proteomes" id="UP000249008"/>
    </source>
</evidence>
<dbReference type="Proteomes" id="UP000249008">
    <property type="component" value="Chromosome 1"/>
</dbReference>
<dbReference type="PRINTS" id="PR00153">
    <property type="entry name" value="CSAPPISMRASE"/>
</dbReference>